<reference evidence="1 2" key="1">
    <citation type="submission" date="2019-02" db="EMBL/GenBank/DDBJ databases">
        <title>Deep-cultivation of Planctomycetes and their phenomic and genomic characterization uncovers novel biology.</title>
        <authorList>
            <person name="Wiegand S."/>
            <person name="Jogler M."/>
            <person name="Boedeker C."/>
            <person name="Pinto D."/>
            <person name="Vollmers J."/>
            <person name="Rivas-Marin E."/>
            <person name="Kohn T."/>
            <person name="Peeters S.H."/>
            <person name="Heuer A."/>
            <person name="Rast P."/>
            <person name="Oberbeckmann S."/>
            <person name="Bunk B."/>
            <person name="Jeske O."/>
            <person name="Meyerdierks A."/>
            <person name="Storesund J.E."/>
            <person name="Kallscheuer N."/>
            <person name="Luecker S."/>
            <person name="Lage O.M."/>
            <person name="Pohl T."/>
            <person name="Merkel B.J."/>
            <person name="Hornburger P."/>
            <person name="Mueller R.-W."/>
            <person name="Bruemmer F."/>
            <person name="Labrenz M."/>
            <person name="Spormann A.M."/>
            <person name="Op den Camp H."/>
            <person name="Overmann J."/>
            <person name="Amann R."/>
            <person name="Jetten M.S.M."/>
            <person name="Mascher T."/>
            <person name="Medema M.H."/>
            <person name="Devos D.P."/>
            <person name="Kaster A.-K."/>
            <person name="Ovreas L."/>
            <person name="Rohde M."/>
            <person name="Galperin M.Y."/>
            <person name="Jogler C."/>
        </authorList>
    </citation>
    <scope>NUCLEOTIDE SEQUENCE [LARGE SCALE GENOMIC DNA]</scope>
    <source>
        <strain evidence="1 2">SV_7m_r</strain>
    </source>
</reference>
<dbReference type="PANTHER" id="PTHR43737">
    <property type="entry name" value="BLL7424 PROTEIN"/>
    <property type="match status" value="1"/>
</dbReference>
<dbReference type="Proteomes" id="UP000315003">
    <property type="component" value="Chromosome"/>
</dbReference>
<dbReference type="Pfam" id="PF07394">
    <property type="entry name" value="DUF1501"/>
    <property type="match status" value="1"/>
</dbReference>
<dbReference type="InterPro" id="IPR017850">
    <property type="entry name" value="Alkaline_phosphatase_core_sf"/>
</dbReference>
<dbReference type="AlphaFoldDB" id="A0A517SQW8"/>
<dbReference type="RefSeq" id="WP_145269729.1">
    <property type="nucleotide sequence ID" value="NZ_CP036272.1"/>
</dbReference>
<protein>
    <recommendedName>
        <fullName evidence="3">DUF1501 domain-containing protein</fullName>
    </recommendedName>
</protein>
<organism evidence="1 2">
    <name type="scientific">Stieleria bergensis</name>
    <dbReference type="NCBI Taxonomy" id="2528025"/>
    <lineage>
        <taxon>Bacteria</taxon>
        <taxon>Pseudomonadati</taxon>
        <taxon>Planctomycetota</taxon>
        <taxon>Planctomycetia</taxon>
        <taxon>Pirellulales</taxon>
        <taxon>Pirellulaceae</taxon>
        <taxon>Stieleria</taxon>
    </lineage>
</organism>
<dbReference type="PANTHER" id="PTHR43737:SF1">
    <property type="entry name" value="DUF1501 DOMAIN-CONTAINING PROTEIN"/>
    <property type="match status" value="1"/>
</dbReference>
<evidence type="ECO:0000313" key="1">
    <source>
        <dbReference type="EMBL" id="QDT58517.1"/>
    </source>
</evidence>
<dbReference type="SUPFAM" id="SSF53649">
    <property type="entry name" value="Alkaline phosphatase-like"/>
    <property type="match status" value="1"/>
</dbReference>
<dbReference type="PROSITE" id="PS51318">
    <property type="entry name" value="TAT"/>
    <property type="match status" value="1"/>
</dbReference>
<accession>A0A517SQW8</accession>
<dbReference type="InterPro" id="IPR010869">
    <property type="entry name" value="DUF1501"/>
</dbReference>
<dbReference type="EMBL" id="CP036272">
    <property type="protein sequence ID" value="QDT58517.1"/>
    <property type="molecule type" value="Genomic_DNA"/>
</dbReference>
<dbReference type="InterPro" id="IPR006311">
    <property type="entry name" value="TAT_signal"/>
</dbReference>
<name>A0A517SQW8_9BACT</name>
<proteinExistence type="predicted"/>
<dbReference type="OrthoDB" id="243744at2"/>
<keyword evidence="2" id="KW-1185">Reference proteome</keyword>
<sequence>MLKISNTRRHEKCDGSSRRDFLQVGALGLGGLTLSDMLRNKTEAANAGISTTDKSIIWLWLSGGPTHVETFDPKMTAPAEYRSVTGEVKTNLPGVTLGGNFQRMAQVADKMAFVRSFAHTNSGHSGGTHYVMTGYDNRLADNGAVSSRPGIGSILSRVRGTNHPVTGMPTYVRLNGIYADGPAFLGTAYGPFDSGGEARRNMALNVARERLDSRRELLKGIDNLRRDIDSSDVMNGLDAFDQQAFDIILSRSQQAFDLKYEDPRVVSRYGKGLGEKLLQARRLCEAGCGFVTVNFGGWDMHGNIKQSMDRLGPQVDQAVAALVEDLSLRGQLDNTLLVVSGEFGRTPKINGGGGRDHWAPLSTLALAGGGLQMGQVIGESAEKVDVPKTSPIGPQDLLATIFHVMGINQRLQFVNQAGRPTYMVEQGKPIEALV</sequence>
<evidence type="ECO:0008006" key="3">
    <source>
        <dbReference type="Google" id="ProtNLM"/>
    </source>
</evidence>
<evidence type="ECO:0000313" key="2">
    <source>
        <dbReference type="Proteomes" id="UP000315003"/>
    </source>
</evidence>
<gene>
    <name evidence="1" type="ORF">SV7mr_10100</name>
</gene>